<keyword evidence="9" id="KW-0460">Magnesium</keyword>
<keyword evidence="6" id="KW-0479">Metal-binding</keyword>
<evidence type="ECO:0000256" key="9">
    <source>
        <dbReference type="ARBA" id="ARBA00022842"/>
    </source>
</evidence>
<dbReference type="Pfam" id="PF02367">
    <property type="entry name" value="TsaE"/>
    <property type="match status" value="1"/>
</dbReference>
<name>A0A4Q8D0S8_9GAMM</name>
<dbReference type="Gene3D" id="3.40.50.300">
    <property type="entry name" value="P-loop containing nucleotide triphosphate hydrolases"/>
    <property type="match status" value="1"/>
</dbReference>
<keyword evidence="12" id="KW-1185">Reference proteome</keyword>
<dbReference type="SUPFAM" id="SSF52540">
    <property type="entry name" value="P-loop containing nucleoside triphosphate hydrolases"/>
    <property type="match status" value="1"/>
</dbReference>
<dbReference type="PANTHER" id="PTHR33540">
    <property type="entry name" value="TRNA THREONYLCARBAMOYLADENOSINE BIOSYNTHESIS PROTEIN TSAE"/>
    <property type="match status" value="1"/>
</dbReference>
<dbReference type="OrthoDB" id="9800307at2"/>
<keyword evidence="8" id="KW-0067">ATP-binding</keyword>
<evidence type="ECO:0000256" key="8">
    <source>
        <dbReference type="ARBA" id="ARBA00022840"/>
    </source>
</evidence>
<evidence type="ECO:0000256" key="7">
    <source>
        <dbReference type="ARBA" id="ARBA00022741"/>
    </source>
</evidence>
<evidence type="ECO:0000256" key="5">
    <source>
        <dbReference type="ARBA" id="ARBA00022694"/>
    </source>
</evidence>
<reference evidence="11 12" key="1">
    <citation type="submission" date="2019-02" db="EMBL/GenBank/DDBJ databases">
        <title>Genomic Encyclopedia of Type Strains, Phase IV (KMG-IV): sequencing the most valuable type-strain genomes for metagenomic binning, comparative biology and taxonomic classification.</title>
        <authorList>
            <person name="Goeker M."/>
        </authorList>
    </citation>
    <scope>NUCLEOTIDE SEQUENCE [LARGE SCALE GENOMIC DNA]</scope>
    <source>
        <strain evidence="11 12">DSM 21056</strain>
    </source>
</reference>
<dbReference type="GO" id="GO:0002949">
    <property type="term" value="P:tRNA threonylcarbamoyladenosine modification"/>
    <property type="evidence" value="ECO:0007669"/>
    <property type="project" value="InterPro"/>
</dbReference>
<evidence type="ECO:0000256" key="2">
    <source>
        <dbReference type="ARBA" id="ARBA00007599"/>
    </source>
</evidence>
<dbReference type="PANTHER" id="PTHR33540:SF2">
    <property type="entry name" value="TRNA THREONYLCARBAMOYLADENOSINE BIOSYNTHESIS PROTEIN TSAE"/>
    <property type="match status" value="1"/>
</dbReference>
<evidence type="ECO:0000256" key="1">
    <source>
        <dbReference type="ARBA" id="ARBA00004496"/>
    </source>
</evidence>
<dbReference type="InterPro" id="IPR027417">
    <property type="entry name" value="P-loop_NTPase"/>
</dbReference>
<comment type="similarity">
    <text evidence="2">Belongs to the TsaE family.</text>
</comment>
<evidence type="ECO:0000313" key="12">
    <source>
        <dbReference type="Proteomes" id="UP000292298"/>
    </source>
</evidence>
<dbReference type="NCBIfam" id="TIGR00150">
    <property type="entry name" value="T6A_YjeE"/>
    <property type="match status" value="1"/>
</dbReference>
<keyword evidence="7" id="KW-0547">Nucleotide-binding</keyword>
<dbReference type="AlphaFoldDB" id="A0A4Q8D0S8"/>
<evidence type="ECO:0000313" key="11">
    <source>
        <dbReference type="EMBL" id="RZU98961.1"/>
    </source>
</evidence>
<evidence type="ECO:0000256" key="3">
    <source>
        <dbReference type="ARBA" id="ARBA00019010"/>
    </source>
</evidence>
<gene>
    <name evidence="11" type="ORF">EV698_1236</name>
</gene>
<evidence type="ECO:0000256" key="6">
    <source>
        <dbReference type="ARBA" id="ARBA00022723"/>
    </source>
</evidence>
<comment type="subcellular location">
    <subcellularLocation>
        <location evidence="1">Cytoplasm</location>
    </subcellularLocation>
</comment>
<accession>A0A4Q8D0S8</accession>
<keyword evidence="4" id="KW-0963">Cytoplasm</keyword>
<sequence length="154" mass="16744">MSRATVDLADEAATEALGAMLERHRPDRGCVHLVGDLGAGKTTLVRGFLRAAGHRGAVRSPTYTLVEPYELGARRVYHLDLYRLADPEELEFIGLRELVDTGLLLVEWPTQGEGVLPPPDLSVHLAAVGERRRATLDRQSSAWPAPAAMIETPG</sequence>
<comment type="caution">
    <text evidence="11">The sequence shown here is derived from an EMBL/GenBank/DDBJ whole genome shotgun (WGS) entry which is preliminary data.</text>
</comment>
<dbReference type="Proteomes" id="UP000292298">
    <property type="component" value="Unassembled WGS sequence"/>
</dbReference>
<dbReference type="RefSeq" id="WP_130503231.1">
    <property type="nucleotide sequence ID" value="NZ_SHLI01000001.1"/>
</dbReference>
<protein>
    <recommendedName>
        <fullName evidence="3">tRNA threonylcarbamoyladenosine biosynthesis protein TsaE</fullName>
    </recommendedName>
    <alternativeName>
        <fullName evidence="10">t(6)A37 threonylcarbamoyladenosine biosynthesis protein TsaE</fullName>
    </alternativeName>
</protein>
<dbReference type="GO" id="GO:0005737">
    <property type="term" value="C:cytoplasm"/>
    <property type="evidence" value="ECO:0007669"/>
    <property type="project" value="UniProtKB-SubCell"/>
</dbReference>
<dbReference type="EMBL" id="SHLI01000001">
    <property type="protein sequence ID" value="RZU98961.1"/>
    <property type="molecule type" value="Genomic_DNA"/>
</dbReference>
<organism evidence="11 12">
    <name type="scientific">Spiribacter vilamensis</name>
    <dbReference type="NCBI Taxonomy" id="531306"/>
    <lineage>
        <taxon>Bacteria</taxon>
        <taxon>Pseudomonadati</taxon>
        <taxon>Pseudomonadota</taxon>
        <taxon>Gammaproteobacteria</taxon>
        <taxon>Chromatiales</taxon>
        <taxon>Ectothiorhodospiraceae</taxon>
        <taxon>Spiribacter</taxon>
    </lineage>
</organism>
<evidence type="ECO:0000256" key="4">
    <source>
        <dbReference type="ARBA" id="ARBA00022490"/>
    </source>
</evidence>
<evidence type="ECO:0000256" key="10">
    <source>
        <dbReference type="ARBA" id="ARBA00032441"/>
    </source>
</evidence>
<dbReference type="GO" id="GO:0046872">
    <property type="term" value="F:metal ion binding"/>
    <property type="evidence" value="ECO:0007669"/>
    <property type="project" value="UniProtKB-KW"/>
</dbReference>
<keyword evidence="5" id="KW-0819">tRNA processing</keyword>
<proteinExistence type="inferred from homology"/>
<dbReference type="GO" id="GO:0005524">
    <property type="term" value="F:ATP binding"/>
    <property type="evidence" value="ECO:0007669"/>
    <property type="project" value="UniProtKB-KW"/>
</dbReference>
<dbReference type="InterPro" id="IPR003442">
    <property type="entry name" value="T6A_TsaE"/>
</dbReference>